<evidence type="ECO:0000313" key="1">
    <source>
        <dbReference type="EMBL" id="KAI3813916.1"/>
    </source>
</evidence>
<protein>
    <submittedName>
        <fullName evidence="1">Uncharacterized protein</fullName>
    </submittedName>
</protein>
<name>A0ACB9J2I9_9ASTR</name>
<accession>A0ACB9J2I9</accession>
<comment type="caution">
    <text evidence="1">The sequence shown here is derived from an EMBL/GenBank/DDBJ whole genome shotgun (WGS) entry which is preliminary data.</text>
</comment>
<dbReference type="EMBL" id="CM042023">
    <property type="protein sequence ID" value="KAI3813916.1"/>
    <property type="molecule type" value="Genomic_DNA"/>
</dbReference>
<reference evidence="1 2" key="2">
    <citation type="journal article" date="2022" name="Mol. Ecol. Resour.">
        <title>The genomes of chicory, endive, great burdock and yacon provide insights into Asteraceae paleo-polyploidization history and plant inulin production.</title>
        <authorList>
            <person name="Fan W."/>
            <person name="Wang S."/>
            <person name="Wang H."/>
            <person name="Wang A."/>
            <person name="Jiang F."/>
            <person name="Liu H."/>
            <person name="Zhao H."/>
            <person name="Xu D."/>
            <person name="Zhang Y."/>
        </authorList>
    </citation>
    <scope>NUCLEOTIDE SEQUENCE [LARGE SCALE GENOMIC DNA]</scope>
    <source>
        <strain evidence="2">cv. Yunnan</strain>
        <tissue evidence="1">Leaves</tissue>
    </source>
</reference>
<sequence>MPPLIIVCGKNFKVSLICMGSQVLVLFRVSEDSPRHLRLVGDLGQIVPMKYNPRDENSIKVVMAQEGNMKLEIMVLRK</sequence>
<evidence type="ECO:0000313" key="2">
    <source>
        <dbReference type="Proteomes" id="UP001056120"/>
    </source>
</evidence>
<reference evidence="2" key="1">
    <citation type="journal article" date="2022" name="Mol. Ecol. Resour.">
        <title>The genomes of chicory, endive, great burdock and yacon provide insights into Asteraceae palaeo-polyploidization history and plant inulin production.</title>
        <authorList>
            <person name="Fan W."/>
            <person name="Wang S."/>
            <person name="Wang H."/>
            <person name="Wang A."/>
            <person name="Jiang F."/>
            <person name="Liu H."/>
            <person name="Zhao H."/>
            <person name="Xu D."/>
            <person name="Zhang Y."/>
        </authorList>
    </citation>
    <scope>NUCLEOTIDE SEQUENCE [LARGE SCALE GENOMIC DNA]</scope>
    <source>
        <strain evidence="2">cv. Yunnan</strain>
    </source>
</reference>
<organism evidence="1 2">
    <name type="scientific">Smallanthus sonchifolius</name>
    <dbReference type="NCBI Taxonomy" id="185202"/>
    <lineage>
        <taxon>Eukaryota</taxon>
        <taxon>Viridiplantae</taxon>
        <taxon>Streptophyta</taxon>
        <taxon>Embryophyta</taxon>
        <taxon>Tracheophyta</taxon>
        <taxon>Spermatophyta</taxon>
        <taxon>Magnoliopsida</taxon>
        <taxon>eudicotyledons</taxon>
        <taxon>Gunneridae</taxon>
        <taxon>Pentapetalae</taxon>
        <taxon>asterids</taxon>
        <taxon>campanulids</taxon>
        <taxon>Asterales</taxon>
        <taxon>Asteraceae</taxon>
        <taxon>Asteroideae</taxon>
        <taxon>Heliantheae alliance</taxon>
        <taxon>Millerieae</taxon>
        <taxon>Smallanthus</taxon>
    </lineage>
</organism>
<dbReference type="Proteomes" id="UP001056120">
    <property type="component" value="Linkage Group LG06"/>
</dbReference>
<gene>
    <name evidence="1" type="ORF">L1987_18651</name>
</gene>
<proteinExistence type="predicted"/>
<keyword evidence="2" id="KW-1185">Reference proteome</keyword>